<feature type="compositionally biased region" description="Basic and acidic residues" evidence="5">
    <location>
        <begin position="226"/>
        <end position="241"/>
    </location>
</feature>
<dbReference type="GO" id="GO:0046983">
    <property type="term" value="F:protein dimerization activity"/>
    <property type="evidence" value="ECO:0007669"/>
    <property type="project" value="InterPro"/>
</dbReference>
<protein>
    <submittedName>
        <fullName evidence="7">Myc-type</fullName>
    </submittedName>
</protein>
<organism evidence="7 8">
    <name type="scientific">Macleaya cordata</name>
    <name type="common">Five-seeded plume-poppy</name>
    <name type="synonym">Bocconia cordata</name>
    <dbReference type="NCBI Taxonomy" id="56857"/>
    <lineage>
        <taxon>Eukaryota</taxon>
        <taxon>Viridiplantae</taxon>
        <taxon>Streptophyta</taxon>
        <taxon>Embryophyta</taxon>
        <taxon>Tracheophyta</taxon>
        <taxon>Spermatophyta</taxon>
        <taxon>Magnoliopsida</taxon>
        <taxon>Ranunculales</taxon>
        <taxon>Papaveraceae</taxon>
        <taxon>Papaveroideae</taxon>
        <taxon>Macleaya</taxon>
    </lineage>
</organism>
<evidence type="ECO:0000256" key="3">
    <source>
        <dbReference type="ARBA" id="ARBA00023163"/>
    </source>
</evidence>
<evidence type="ECO:0000313" key="8">
    <source>
        <dbReference type="Proteomes" id="UP000195402"/>
    </source>
</evidence>
<keyword evidence="8" id="KW-1185">Reference proteome</keyword>
<dbReference type="OrthoDB" id="1609391at2759"/>
<feature type="compositionally biased region" description="Polar residues" evidence="5">
    <location>
        <begin position="153"/>
        <end position="165"/>
    </location>
</feature>
<evidence type="ECO:0000256" key="1">
    <source>
        <dbReference type="ARBA" id="ARBA00004123"/>
    </source>
</evidence>
<evidence type="ECO:0000256" key="2">
    <source>
        <dbReference type="ARBA" id="ARBA00023015"/>
    </source>
</evidence>
<feature type="compositionally biased region" description="Polar residues" evidence="5">
    <location>
        <begin position="208"/>
        <end position="225"/>
    </location>
</feature>
<dbReference type="AlphaFoldDB" id="A0A200PSL7"/>
<dbReference type="FunFam" id="4.10.280.10:FF:000002">
    <property type="entry name" value="Basic helix-loop-helix transcription factor"/>
    <property type="match status" value="1"/>
</dbReference>
<dbReference type="FunCoup" id="A0A200PSL7">
    <property type="interactions" value="517"/>
</dbReference>
<dbReference type="GO" id="GO:0005634">
    <property type="term" value="C:nucleus"/>
    <property type="evidence" value="ECO:0007669"/>
    <property type="project" value="UniProtKB-SubCell"/>
</dbReference>
<dbReference type="OMA" id="QYRGEMS"/>
<evidence type="ECO:0000256" key="4">
    <source>
        <dbReference type="ARBA" id="ARBA00023242"/>
    </source>
</evidence>
<dbReference type="EMBL" id="MVGT01004167">
    <property type="protein sequence ID" value="OVA01185.1"/>
    <property type="molecule type" value="Genomic_DNA"/>
</dbReference>
<dbReference type="SMART" id="SM00353">
    <property type="entry name" value="HLH"/>
    <property type="match status" value="1"/>
</dbReference>
<proteinExistence type="predicted"/>
<dbReference type="CDD" id="cd18919">
    <property type="entry name" value="bHLH_AtBPE_like"/>
    <property type="match status" value="1"/>
</dbReference>
<dbReference type="Proteomes" id="UP000195402">
    <property type="component" value="Unassembled WGS sequence"/>
</dbReference>
<keyword evidence="3" id="KW-0804">Transcription</keyword>
<dbReference type="Gene3D" id="4.10.280.10">
    <property type="entry name" value="Helix-loop-helix DNA-binding domain"/>
    <property type="match status" value="1"/>
</dbReference>
<accession>A0A200PSL7</accession>
<gene>
    <name evidence="7" type="ORF">BVC80_8887g23</name>
</gene>
<reference evidence="7 8" key="1">
    <citation type="journal article" date="2017" name="Mol. Plant">
        <title>The Genome of Medicinal Plant Macleaya cordata Provides New Insights into Benzylisoquinoline Alkaloids Metabolism.</title>
        <authorList>
            <person name="Liu X."/>
            <person name="Liu Y."/>
            <person name="Huang P."/>
            <person name="Ma Y."/>
            <person name="Qing Z."/>
            <person name="Tang Q."/>
            <person name="Cao H."/>
            <person name="Cheng P."/>
            <person name="Zheng Y."/>
            <person name="Yuan Z."/>
            <person name="Zhou Y."/>
            <person name="Liu J."/>
            <person name="Tang Z."/>
            <person name="Zhuo Y."/>
            <person name="Zhang Y."/>
            <person name="Yu L."/>
            <person name="Huang J."/>
            <person name="Yang P."/>
            <person name="Peng Q."/>
            <person name="Zhang J."/>
            <person name="Jiang W."/>
            <person name="Zhang Z."/>
            <person name="Lin K."/>
            <person name="Ro D.K."/>
            <person name="Chen X."/>
            <person name="Xiong X."/>
            <person name="Shang Y."/>
            <person name="Huang S."/>
            <person name="Zeng J."/>
        </authorList>
    </citation>
    <scope>NUCLEOTIDE SEQUENCE [LARGE SCALE GENOMIC DNA]</scope>
    <source>
        <strain evidence="8">cv. BLH2017</strain>
        <tissue evidence="7">Root</tissue>
    </source>
</reference>
<keyword evidence="4" id="KW-0539">Nucleus</keyword>
<dbReference type="PANTHER" id="PTHR12565">
    <property type="entry name" value="STEROL REGULATORY ELEMENT-BINDING PROTEIN"/>
    <property type="match status" value="1"/>
</dbReference>
<dbReference type="PROSITE" id="PS50888">
    <property type="entry name" value="BHLH"/>
    <property type="match status" value="1"/>
</dbReference>
<evidence type="ECO:0000256" key="5">
    <source>
        <dbReference type="SAM" id="MobiDB-lite"/>
    </source>
</evidence>
<dbReference type="Pfam" id="PF00010">
    <property type="entry name" value="HLH"/>
    <property type="match status" value="1"/>
</dbReference>
<evidence type="ECO:0000259" key="6">
    <source>
        <dbReference type="PROSITE" id="PS50888"/>
    </source>
</evidence>
<sequence length="449" mass="49200">MDMDDNGDLGFQQRVGSNLMSPSSGMYTNLQTEKVVEETTMNPISMCKSSNGVDSFFHNGWDPLVSLSQNVEFKGSSIDSHHHVGISSLVNALENQGISNSSHLVQYPSDLNLVELEPKLPCLGSGSFTEMLSPFCLPESHQIANAGSVPDYPSNNENTGKTTTSSRKVIGHGTIFQDKLLVTNEGAQRPIVGGKKRKRIPELPAGDTHSQFDSVQSMETEQQNDTSREAIEGPKGQDERKQRNKQNPASNLCGKQPKDSFQSGQAPKEDYVHVRARRGQATNSHSLAERVRREKISERMKLLQDLVPGCDKITGKALMLDEIINYVQSLQRQVEFLSMKLATVNPELNIDIEQILSKDILHSQAGGSAILGFGPGMNSSHSQPHLFPRGTMPAIQTTNPHSLSMHQAQMSNVWDDELQSVIQTGLVSNPALNSLGPNGKCPMLILDYS</sequence>
<dbReference type="PANTHER" id="PTHR12565:SF312">
    <property type="entry name" value="TRANSCRIPTION FACTOR BHLH74"/>
    <property type="match status" value="1"/>
</dbReference>
<dbReference type="SUPFAM" id="SSF47459">
    <property type="entry name" value="HLH, helix-loop-helix DNA-binding domain"/>
    <property type="match status" value="1"/>
</dbReference>
<feature type="domain" description="BHLH" evidence="6">
    <location>
        <begin position="280"/>
        <end position="330"/>
    </location>
</feature>
<comment type="subcellular location">
    <subcellularLocation>
        <location evidence="1">Nucleus</location>
    </subcellularLocation>
</comment>
<evidence type="ECO:0000313" key="7">
    <source>
        <dbReference type="EMBL" id="OVA01185.1"/>
    </source>
</evidence>
<dbReference type="InterPro" id="IPR036638">
    <property type="entry name" value="HLH_DNA-bd_sf"/>
</dbReference>
<dbReference type="GO" id="GO:0003700">
    <property type="term" value="F:DNA-binding transcription factor activity"/>
    <property type="evidence" value="ECO:0007669"/>
    <property type="project" value="TreeGrafter"/>
</dbReference>
<feature type="region of interest" description="Disordered" evidence="5">
    <location>
        <begin position="192"/>
        <end position="266"/>
    </location>
</feature>
<keyword evidence="2" id="KW-0805">Transcription regulation</keyword>
<dbReference type="InParanoid" id="A0A200PSL7"/>
<dbReference type="InterPro" id="IPR011598">
    <property type="entry name" value="bHLH_dom"/>
</dbReference>
<feature type="region of interest" description="Disordered" evidence="5">
    <location>
        <begin position="146"/>
        <end position="165"/>
    </location>
</feature>
<dbReference type="InterPro" id="IPR024097">
    <property type="entry name" value="bHLH_ZIP_TF"/>
</dbReference>
<name>A0A200PSL7_MACCD</name>
<dbReference type="STRING" id="56857.A0A200PSL7"/>
<comment type="caution">
    <text evidence="7">The sequence shown here is derived from an EMBL/GenBank/DDBJ whole genome shotgun (WGS) entry which is preliminary data.</text>
</comment>